<dbReference type="RefSeq" id="WP_144570819.1">
    <property type="nucleotide sequence ID" value="NZ_VLKG01000003.1"/>
</dbReference>
<organism evidence="1 2">
    <name type="scientific">Azomonas agilis</name>
    <dbReference type="NCBI Taxonomy" id="116849"/>
    <lineage>
        <taxon>Bacteria</taxon>
        <taxon>Pseudomonadati</taxon>
        <taxon>Pseudomonadota</taxon>
        <taxon>Gammaproteobacteria</taxon>
        <taxon>Pseudomonadales</taxon>
        <taxon>Pseudomonadaceae</taxon>
        <taxon>Azomonas</taxon>
    </lineage>
</organism>
<reference evidence="1 2" key="1">
    <citation type="submission" date="2019-07" db="EMBL/GenBank/DDBJ databases">
        <title>Genomic Encyclopedia of Type Strains, Phase I: the one thousand microbial genomes (KMG-I) project.</title>
        <authorList>
            <person name="Kyrpides N."/>
        </authorList>
    </citation>
    <scope>NUCLEOTIDE SEQUENCE [LARGE SCALE GENOMIC DNA]</scope>
    <source>
        <strain evidence="1 2">DSM 375</strain>
    </source>
</reference>
<sequence>MRVFPEDETEGLYDRLLEQIAQVMQKLEQTPEHPNTQHEGELELQGLTHAEWELVQAYLRRDVQWLAGWQAAAYQQRMLAQQHFQKRRSLIGHELTQPSSSCAQCTTGLLWLERPEASCTQCTSETTPKHPSKATRH</sequence>
<gene>
    <name evidence="1" type="ORF">LX59_01084</name>
</gene>
<dbReference type="AlphaFoldDB" id="A0A562J056"/>
<evidence type="ECO:0000313" key="2">
    <source>
        <dbReference type="Proteomes" id="UP000319627"/>
    </source>
</evidence>
<dbReference type="Proteomes" id="UP000319627">
    <property type="component" value="Unassembled WGS sequence"/>
</dbReference>
<name>A0A562J056_9GAMM</name>
<evidence type="ECO:0000313" key="1">
    <source>
        <dbReference type="EMBL" id="TWH76165.1"/>
    </source>
</evidence>
<proteinExistence type="predicted"/>
<dbReference type="EMBL" id="VLKG01000003">
    <property type="protein sequence ID" value="TWH76165.1"/>
    <property type="molecule type" value="Genomic_DNA"/>
</dbReference>
<comment type="caution">
    <text evidence="1">The sequence shown here is derived from an EMBL/GenBank/DDBJ whole genome shotgun (WGS) entry which is preliminary data.</text>
</comment>
<accession>A0A562J056</accession>
<keyword evidence="2" id="KW-1185">Reference proteome</keyword>
<dbReference type="OrthoDB" id="6892877at2"/>
<protein>
    <submittedName>
        <fullName evidence="1">Uncharacterized protein</fullName>
    </submittedName>
</protein>